<feature type="domain" description="HTH araC/xylS-type" evidence="4">
    <location>
        <begin position="195"/>
        <end position="297"/>
    </location>
</feature>
<dbReference type="PROSITE" id="PS01124">
    <property type="entry name" value="HTH_ARAC_FAMILY_2"/>
    <property type="match status" value="1"/>
</dbReference>
<keyword evidence="6" id="KW-1185">Reference proteome</keyword>
<dbReference type="GO" id="GO:0043565">
    <property type="term" value="F:sequence-specific DNA binding"/>
    <property type="evidence" value="ECO:0007669"/>
    <property type="project" value="InterPro"/>
</dbReference>
<evidence type="ECO:0000256" key="2">
    <source>
        <dbReference type="ARBA" id="ARBA00023125"/>
    </source>
</evidence>
<dbReference type="InterPro" id="IPR018060">
    <property type="entry name" value="HTH_AraC"/>
</dbReference>
<evidence type="ECO:0000259" key="4">
    <source>
        <dbReference type="PROSITE" id="PS01124"/>
    </source>
</evidence>
<dbReference type="InterPro" id="IPR050204">
    <property type="entry name" value="AraC_XylS_family_regulators"/>
</dbReference>
<dbReference type="EMBL" id="FWFT01000007">
    <property type="protein sequence ID" value="SLN63629.1"/>
    <property type="molecule type" value="Genomic_DNA"/>
</dbReference>
<dbReference type="SMART" id="SM00342">
    <property type="entry name" value="HTH_ARAC"/>
    <property type="match status" value="1"/>
</dbReference>
<dbReference type="SUPFAM" id="SSF46689">
    <property type="entry name" value="Homeodomain-like"/>
    <property type="match status" value="2"/>
</dbReference>
<evidence type="ECO:0000256" key="1">
    <source>
        <dbReference type="ARBA" id="ARBA00023015"/>
    </source>
</evidence>
<accession>A0A1Y5TGE2</accession>
<keyword evidence="3" id="KW-0804">Transcription</keyword>
<evidence type="ECO:0000256" key="3">
    <source>
        <dbReference type="ARBA" id="ARBA00023163"/>
    </source>
</evidence>
<organism evidence="5 6">
    <name type="scientific">Pseudooctadecabacter jejudonensis</name>
    <dbReference type="NCBI Taxonomy" id="1391910"/>
    <lineage>
        <taxon>Bacteria</taxon>
        <taxon>Pseudomonadati</taxon>
        <taxon>Pseudomonadota</taxon>
        <taxon>Alphaproteobacteria</taxon>
        <taxon>Rhodobacterales</taxon>
        <taxon>Paracoccaceae</taxon>
        <taxon>Pseudooctadecabacter</taxon>
    </lineage>
</organism>
<reference evidence="5 6" key="1">
    <citation type="submission" date="2017-03" db="EMBL/GenBank/DDBJ databases">
        <authorList>
            <person name="Afonso C.L."/>
            <person name="Miller P.J."/>
            <person name="Scott M.A."/>
            <person name="Spackman E."/>
            <person name="Goraichik I."/>
            <person name="Dimitrov K.M."/>
            <person name="Suarez D.L."/>
            <person name="Swayne D.E."/>
        </authorList>
    </citation>
    <scope>NUCLEOTIDE SEQUENCE [LARGE SCALE GENOMIC DNA]</scope>
    <source>
        <strain evidence="5 6">CECT 8397</strain>
    </source>
</reference>
<proteinExistence type="predicted"/>
<gene>
    <name evidence="5" type="primary">btr_2</name>
    <name evidence="5" type="ORF">PSJ8397_03368</name>
</gene>
<dbReference type="Proteomes" id="UP000193623">
    <property type="component" value="Unassembled WGS sequence"/>
</dbReference>
<dbReference type="PANTHER" id="PTHR46796">
    <property type="entry name" value="HTH-TYPE TRANSCRIPTIONAL ACTIVATOR RHAS-RELATED"/>
    <property type="match status" value="1"/>
</dbReference>
<evidence type="ECO:0000313" key="6">
    <source>
        <dbReference type="Proteomes" id="UP000193623"/>
    </source>
</evidence>
<dbReference type="Gene3D" id="1.10.10.60">
    <property type="entry name" value="Homeodomain-like"/>
    <property type="match status" value="2"/>
</dbReference>
<dbReference type="RefSeq" id="WP_085865758.1">
    <property type="nucleotide sequence ID" value="NZ_FWFT01000007.1"/>
</dbReference>
<dbReference type="Pfam" id="PF12833">
    <property type="entry name" value="HTH_18"/>
    <property type="match status" value="1"/>
</dbReference>
<keyword evidence="1" id="KW-0805">Transcription regulation</keyword>
<dbReference type="InterPro" id="IPR009057">
    <property type="entry name" value="Homeodomain-like_sf"/>
</dbReference>
<evidence type="ECO:0000313" key="5">
    <source>
        <dbReference type="EMBL" id="SLN63629.1"/>
    </source>
</evidence>
<protein>
    <submittedName>
        <fullName evidence="5">HTH-type transcriptional activator Btr</fullName>
    </submittedName>
</protein>
<dbReference type="GO" id="GO:0003700">
    <property type="term" value="F:DNA-binding transcription factor activity"/>
    <property type="evidence" value="ECO:0007669"/>
    <property type="project" value="InterPro"/>
</dbReference>
<name>A0A1Y5TGE2_9RHOB</name>
<keyword evidence="2" id="KW-0238">DNA-binding</keyword>
<dbReference type="AlphaFoldDB" id="A0A1Y5TGE2"/>
<sequence length="300" mass="32928">MKIALDRKAQKIGTASTKSNKDLVLSSSHSQSWTEGNLAVGTLTRKAGTEFDGVTKHDTFMLVSSPYSVLGGYGGQKDRKVTFLKNDFTFSLQDTRSHSIANETGQSLFVTFDKQFRLDMEASLPSAAKLDEPLTATSGLPNASAYTQIINSFLQSGGHGGRLRLESLITLILSDVYSRMQKTGESAGPTHVLPDRVLSHINEFIDAKCDTKISVQELADIANISAFHFSKVFKHTTGLPPHQYVIQHRLERVRDLLETSTLPLAQVAYEAGFSSQSHMNASFQQHFGASPGKYRKSIKS</sequence>